<proteinExistence type="inferred from homology"/>
<dbReference type="EMBL" id="AQPN01000107">
    <property type="protein sequence ID" value="EOR93662.1"/>
    <property type="molecule type" value="Genomic_DNA"/>
</dbReference>
<dbReference type="OrthoDB" id="9797743at2"/>
<dbReference type="SFLD" id="SFLDG01129">
    <property type="entry name" value="C1.5:_HAD__Beta-PGM__Phosphata"/>
    <property type="match status" value="1"/>
</dbReference>
<dbReference type="PATRIC" id="fig|1150600.3.peg.3139"/>
<gene>
    <name evidence="6" type="ORF">ADIARSV_3171</name>
</gene>
<dbReference type="Proteomes" id="UP000014174">
    <property type="component" value="Unassembled WGS sequence"/>
</dbReference>
<dbReference type="eggNOG" id="COG0637">
    <property type="taxonomic scope" value="Bacteria"/>
</dbReference>
<dbReference type="InterPro" id="IPR036412">
    <property type="entry name" value="HAD-like_sf"/>
</dbReference>
<dbReference type="GO" id="GO:0046872">
    <property type="term" value="F:metal ion binding"/>
    <property type="evidence" value="ECO:0007669"/>
    <property type="project" value="UniProtKB-KW"/>
</dbReference>
<protein>
    <submittedName>
        <fullName evidence="6">Beta-phosphoglucomutase</fullName>
        <ecNumber evidence="6">5.4.2.6</ecNumber>
    </submittedName>
</protein>
<name>R9GPC1_9SPHI</name>
<dbReference type="EC" id="5.4.2.6" evidence="6"/>
<evidence type="ECO:0000256" key="5">
    <source>
        <dbReference type="ARBA" id="ARBA00023277"/>
    </source>
</evidence>
<dbReference type="PANTHER" id="PTHR46193:SF18">
    <property type="entry name" value="HEXITOL PHOSPHATASE B"/>
    <property type="match status" value="1"/>
</dbReference>
<organism evidence="6 7">
    <name type="scientific">Arcticibacter svalbardensis MN12-7</name>
    <dbReference type="NCBI Taxonomy" id="1150600"/>
    <lineage>
        <taxon>Bacteria</taxon>
        <taxon>Pseudomonadati</taxon>
        <taxon>Bacteroidota</taxon>
        <taxon>Sphingobacteriia</taxon>
        <taxon>Sphingobacteriales</taxon>
        <taxon>Sphingobacteriaceae</taxon>
        <taxon>Arcticibacter</taxon>
    </lineage>
</organism>
<comment type="similarity">
    <text evidence="2">Belongs to the HAD-like hydrolase superfamily. CbbY/CbbZ/Gph/YieH family.</text>
</comment>
<dbReference type="InterPro" id="IPR023198">
    <property type="entry name" value="PGP-like_dom2"/>
</dbReference>
<evidence type="ECO:0000256" key="2">
    <source>
        <dbReference type="ARBA" id="ARBA00006171"/>
    </source>
</evidence>
<sequence>MKAFLFDLNGTMIDDMDYHNRAWHSILTEDLGKKISMEDTKLQMYGKNSELLERVFGKGHFSDEQMDELSKEKERRYQLAFRPHLKLIAGLDTFLQTAEQHGIKMAIGSAAIPFNIDFILDNLNIRHYFPVTVSADDVTYSKPDPETFVKAAELSGVKPGDCIVFEDNPKGVEAALKAGMKAIVITTMHEERDFEGLPNILKFIEDYNDPYLQQLFS</sequence>
<evidence type="ECO:0000313" key="7">
    <source>
        <dbReference type="Proteomes" id="UP000014174"/>
    </source>
</evidence>
<dbReference type="GO" id="GO:0008801">
    <property type="term" value="F:beta-phosphoglucomutase activity"/>
    <property type="evidence" value="ECO:0007669"/>
    <property type="project" value="UniProtKB-EC"/>
</dbReference>
<reference evidence="6 7" key="1">
    <citation type="journal article" date="2013" name="Genome Announc.">
        <title>Draft Genome Sequence of Arcticibacter svalbardensis Strain MN12-7T, a Member of the Family Sphingobacteriaceae Isolated from an Arctic Soil Sample.</title>
        <authorList>
            <person name="Shivaji S."/>
            <person name="Ara S."/>
            <person name="Prasad S."/>
            <person name="Manasa B.P."/>
            <person name="Begum Z."/>
            <person name="Singh A."/>
            <person name="Kumar Pinnaka A."/>
        </authorList>
    </citation>
    <scope>NUCLEOTIDE SEQUENCE [LARGE SCALE GENOMIC DNA]</scope>
    <source>
        <strain evidence="6 7">MN12-7</strain>
    </source>
</reference>
<dbReference type="CDD" id="cd07505">
    <property type="entry name" value="HAD_BPGM-like"/>
    <property type="match status" value="1"/>
</dbReference>
<dbReference type="AlphaFoldDB" id="R9GPC1"/>
<dbReference type="InterPro" id="IPR051600">
    <property type="entry name" value="Beta-PGM-like"/>
</dbReference>
<comment type="cofactor">
    <cofactor evidence="1">
        <name>Mg(2+)</name>
        <dbReference type="ChEBI" id="CHEBI:18420"/>
    </cofactor>
</comment>
<evidence type="ECO:0000256" key="1">
    <source>
        <dbReference type="ARBA" id="ARBA00001946"/>
    </source>
</evidence>
<dbReference type="RefSeq" id="WP_016196400.1">
    <property type="nucleotide sequence ID" value="NZ_AQPN01000107.1"/>
</dbReference>
<dbReference type="NCBIfam" id="TIGR01509">
    <property type="entry name" value="HAD-SF-IA-v3"/>
    <property type="match status" value="1"/>
</dbReference>
<dbReference type="Gene3D" id="3.40.50.1000">
    <property type="entry name" value="HAD superfamily/HAD-like"/>
    <property type="match status" value="1"/>
</dbReference>
<dbReference type="InterPro" id="IPR023214">
    <property type="entry name" value="HAD_sf"/>
</dbReference>
<dbReference type="SFLD" id="SFLDS00003">
    <property type="entry name" value="Haloacid_Dehalogenase"/>
    <property type="match status" value="1"/>
</dbReference>
<keyword evidence="7" id="KW-1185">Reference proteome</keyword>
<dbReference type="SUPFAM" id="SSF56784">
    <property type="entry name" value="HAD-like"/>
    <property type="match status" value="1"/>
</dbReference>
<accession>R9GPC1</accession>
<evidence type="ECO:0000313" key="6">
    <source>
        <dbReference type="EMBL" id="EOR93662.1"/>
    </source>
</evidence>
<keyword evidence="6" id="KW-0413">Isomerase</keyword>
<dbReference type="InterPro" id="IPR006439">
    <property type="entry name" value="HAD-SF_hydro_IA"/>
</dbReference>
<dbReference type="Pfam" id="PF13419">
    <property type="entry name" value="HAD_2"/>
    <property type="match status" value="1"/>
</dbReference>
<keyword evidence="5" id="KW-0119">Carbohydrate metabolism</keyword>
<keyword evidence="3" id="KW-0479">Metal-binding</keyword>
<keyword evidence="4" id="KW-0460">Magnesium</keyword>
<dbReference type="SFLD" id="SFLDG01135">
    <property type="entry name" value="C1.5.6:_HAD__Beta-PGM__Phospha"/>
    <property type="match status" value="1"/>
</dbReference>
<dbReference type="PANTHER" id="PTHR46193">
    <property type="entry name" value="6-PHOSPHOGLUCONATE PHOSPHATASE"/>
    <property type="match status" value="1"/>
</dbReference>
<dbReference type="STRING" id="1150600.ADIARSV_3171"/>
<dbReference type="Gene3D" id="1.10.150.240">
    <property type="entry name" value="Putative phosphatase, domain 2"/>
    <property type="match status" value="1"/>
</dbReference>
<dbReference type="InterPro" id="IPR041492">
    <property type="entry name" value="HAD_2"/>
</dbReference>
<comment type="caution">
    <text evidence="6">The sequence shown here is derived from an EMBL/GenBank/DDBJ whole genome shotgun (WGS) entry which is preliminary data.</text>
</comment>
<evidence type="ECO:0000256" key="3">
    <source>
        <dbReference type="ARBA" id="ARBA00022723"/>
    </source>
</evidence>
<evidence type="ECO:0000256" key="4">
    <source>
        <dbReference type="ARBA" id="ARBA00022842"/>
    </source>
</evidence>